<keyword evidence="8" id="KW-0812">Transmembrane</keyword>
<evidence type="ECO:0000256" key="1">
    <source>
        <dbReference type="ARBA" id="ARBA00009865"/>
    </source>
</evidence>
<protein>
    <submittedName>
        <fullName evidence="9">Glycoside hydrolase</fullName>
    </submittedName>
</protein>
<keyword evidence="2" id="KW-0624">Polysaccharide degradation</keyword>
<sequence length="628" mass="72328">MKVKIKLFYYIFLDVVIAMFVSNSISAQSNSVFTFQSNGNPIVPHRFTPDPAALVVGDTLWLFTGHDVGEKNKKMILKDWCVFSTIDLENWIEYPTPLKVSDFAWDKTGRAYAAQVIYRNGKYYWYISTDGSGIGVAVSDRPEGPYKDAIGKPLLTNDDCFASKHRWACIDPSVFIDDDGIAWLFWGNGQCYYVKLKDNMIEIDGNVKQVMFDDFVFEEAPWIHKRNGRYYLSYASGLPEKIAYAMADKIEGPWEYKGILNEIAGNSSTNHHSIVEFKNQWYFFYHNGSHQRDGSSHTRSVCVDNLYYNPDGTIKRVIMTTEGIAPTNEKNPVISGYYADPEVLYAQKTNKYYIYPTSDGYENWNGDYFKVFSSDNLKNWKDEGVILDLKKEVSWTEKKAWAPCVIEKKGKKQGEYYYYFYYTGNEKIGVATSKNPTGPFTDLGKPLIDWKPEGINRGAEIDPDVFYDPVSGKDYLYWGNGYCAVVELNSDMVSYKKETLKIITPPHFREGIYVFYRNGLYYFLWSENDTRSEDYRIRYGTSMSPTGPINISKDNIILSKAPEKGIYATGHNSILQIHEKDEWYIVYHRFTRPEGIKMGRSAGYHREICIDKIEFDKDGKILPVKPSL</sequence>
<feature type="site" description="Important for catalytic activity, responsible for pKa modulation of the active site Glu and correct orientation of both the proton donor and substrate" evidence="7">
    <location>
        <position position="171"/>
    </location>
</feature>
<gene>
    <name evidence="9" type="ORF">DXB65_09150</name>
</gene>
<feature type="active site" description="Proton acceptor" evidence="6">
    <location>
        <position position="50"/>
    </location>
</feature>
<evidence type="ECO:0000256" key="8">
    <source>
        <dbReference type="SAM" id="Phobius"/>
    </source>
</evidence>
<dbReference type="SUPFAM" id="SSF75005">
    <property type="entry name" value="Arabinanase/levansucrase/invertase"/>
    <property type="match status" value="2"/>
</dbReference>
<keyword evidence="2" id="KW-0858">Xylan degradation</keyword>
<keyword evidence="3 9" id="KW-0378">Hydrolase</keyword>
<comment type="caution">
    <text evidence="9">The sequence shown here is derived from an EMBL/GenBank/DDBJ whole genome shotgun (WGS) entry which is preliminary data.</text>
</comment>
<evidence type="ECO:0000256" key="4">
    <source>
        <dbReference type="ARBA" id="ARBA00023277"/>
    </source>
</evidence>
<evidence type="ECO:0000256" key="7">
    <source>
        <dbReference type="PIRSR" id="PIRSR606710-2"/>
    </source>
</evidence>
<dbReference type="AlphaFoldDB" id="A0A3E5BGD8"/>
<feature type="transmembrane region" description="Helical" evidence="8">
    <location>
        <begin position="7"/>
        <end position="25"/>
    </location>
</feature>
<evidence type="ECO:0000313" key="9">
    <source>
        <dbReference type="EMBL" id="RGN36553.1"/>
    </source>
</evidence>
<dbReference type="CDD" id="cd18618">
    <property type="entry name" value="GH43_Xsa43E-like"/>
    <property type="match status" value="1"/>
</dbReference>
<keyword evidence="5" id="KW-0326">Glycosidase</keyword>
<comment type="similarity">
    <text evidence="1">Belongs to the glycosyl hydrolase 43 family.</text>
</comment>
<evidence type="ECO:0000313" key="10">
    <source>
        <dbReference type="Proteomes" id="UP000260983"/>
    </source>
</evidence>
<dbReference type="PANTHER" id="PTHR43772:SF2">
    <property type="entry name" value="PUTATIVE (AFU_ORTHOLOGUE AFUA_2G04480)-RELATED"/>
    <property type="match status" value="1"/>
</dbReference>
<feature type="active site" description="Proton donor" evidence="6">
    <location>
        <position position="219"/>
    </location>
</feature>
<evidence type="ECO:0000256" key="5">
    <source>
        <dbReference type="ARBA" id="ARBA00023295"/>
    </source>
</evidence>
<dbReference type="InterPro" id="IPR052176">
    <property type="entry name" value="Glycosyl_Hydrlase_43_Enz"/>
</dbReference>
<name>A0A3E5BGD8_9BACE</name>
<accession>A0A3E5BGD8</accession>
<reference evidence="9 10" key="1">
    <citation type="submission" date="2018-08" db="EMBL/GenBank/DDBJ databases">
        <title>A genome reference for cultivated species of the human gut microbiota.</title>
        <authorList>
            <person name="Zou Y."/>
            <person name="Xue W."/>
            <person name="Luo G."/>
        </authorList>
    </citation>
    <scope>NUCLEOTIDE SEQUENCE [LARGE SCALE GENOMIC DNA]</scope>
    <source>
        <strain evidence="9 10">OM05-15BH</strain>
    </source>
</reference>
<evidence type="ECO:0000256" key="3">
    <source>
        <dbReference type="ARBA" id="ARBA00022801"/>
    </source>
</evidence>
<dbReference type="Gene3D" id="2.115.10.20">
    <property type="entry name" value="Glycosyl hydrolase domain, family 43"/>
    <property type="match status" value="2"/>
</dbReference>
<dbReference type="RefSeq" id="WP_117724027.1">
    <property type="nucleotide sequence ID" value="NZ_QSUL01000005.1"/>
</dbReference>
<dbReference type="Proteomes" id="UP000260983">
    <property type="component" value="Unassembled WGS sequence"/>
</dbReference>
<keyword evidence="8" id="KW-0472">Membrane</keyword>
<dbReference type="InterPro" id="IPR023296">
    <property type="entry name" value="Glyco_hydro_beta-prop_sf"/>
</dbReference>
<dbReference type="PANTHER" id="PTHR43772">
    <property type="entry name" value="ENDO-1,4-BETA-XYLANASE"/>
    <property type="match status" value="1"/>
</dbReference>
<dbReference type="Pfam" id="PF04616">
    <property type="entry name" value="Glyco_hydro_43"/>
    <property type="match status" value="2"/>
</dbReference>
<dbReference type="GO" id="GO:0004553">
    <property type="term" value="F:hydrolase activity, hydrolyzing O-glycosyl compounds"/>
    <property type="evidence" value="ECO:0007669"/>
    <property type="project" value="InterPro"/>
</dbReference>
<dbReference type="EMBL" id="QSUL01000005">
    <property type="protein sequence ID" value="RGN36553.1"/>
    <property type="molecule type" value="Genomic_DNA"/>
</dbReference>
<evidence type="ECO:0000256" key="6">
    <source>
        <dbReference type="PIRSR" id="PIRSR606710-1"/>
    </source>
</evidence>
<dbReference type="InterPro" id="IPR006710">
    <property type="entry name" value="Glyco_hydro_43"/>
</dbReference>
<organism evidence="9 10">
    <name type="scientific">Bacteroides oleiciplenus</name>
    <dbReference type="NCBI Taxonomy" id="626931"/>
    <lineage>
        <taxon>Bacteria</taxon>
        <taxon>Pseudomonadati</taxon>
        <taxon>Bacteroidota</taxon>
        <taxon>Bacteroidia</taxon>
        <taxon>Bacteroidales</taxon>
        <taxon>Bacteroidaceae</taxon>
        <taxon>Bacteroides</taxon>
    </lineage>
</organism>
<keyword evidence="4" id="KW-0119">Carbohydrate metabolism</keyword>
<keyword evidence="8" id="KW-1133">Transmembrane helix</keyword>
<evidence type="ECO:0000256" key="2">
    <source>
        <dbReference type="ARBA" id="ARBA00022651"/>
    </source>
</evidence>
<dbReference type="CDD" id="cd18828">
    <property type="entry name" value="GH43_BT3675-like"/>
    <property type="match status" value="1"/>
</dbReference>
<dbReference type="GO" id="GO:0045493">
    <property type="term" value="P:xylan catabolic process"/>
    <property type="evidence" value="ECO:0007669"/>
    <property type="project" value="UniProtKB-KW"/>
</dbReference>
<proteinExistence type="inferred from homology"/>